<feature type="signal peptide" evidence="1">
    <location>
        <begin position="1"/>
        <end position="27"/>
    </location>
</feature>
<organism evidence="2 3">
    <name type="scientific">Bailinhaonella thermotolerans</name>
    <dbReference type="NCBI Taxonomy" id="1070861"/>
    <lineage>
        <taxon>Bacteria</taxon>
        <taxon>Bacillati</taxon>
        <taxon>Actinomycetota</taxon>
        <taxon>Actinomycetes</taxon>
        <taxon>Streptosporangiales</taxon>
        <taxon>Streptosporangiaceae</taxon>
        <taxon>Bailinhaonella</taxon>
    </lineage>
</organism>
<feature type="chain" id="PRO_5017288097" description="Secreted protein" evidence="1">
    <location>
        <begin position="28"/>
        <end position="236"/>
    </location>
</feature>
<dbReference type="RefSeq" id="WP_119931672.1">
    <property type="nucleotide sequence ID" value="NZ_QZEY01000029.1"/>
</dbReference>
<reference evidence="2 3" key="1">
    <citation type="submission" date="2018-09" db="EMBL/GenBank/DDBJ databases">
        <title>YIM 75507 draft genome.</title>
        <authorList>
            <person name="Tang S."/>
            <person name="Feng Y."/>
        </authorList>
    </citation>
    <scope>NUCLEOTIDE SEQUENCE [LARGE SCALE GENOMIC DNA]</scope>
    <source>
        <strain evidence="2 3">YIM 75507</strain>
    </source>
</reference>
<dbReference type="EMBL" id="QZEY01000029">
    <property type="protein sequence ID" value="RJL20668.1"/>
    <property type="molecule type" value="Genomic_DNA"/>
</dbReference>
<name>A0A3A4A0Q6_9ACTN</name>
<evidence type="ECO:0000313" key="3">
    <source>
        <dbReference type="Proteomes" id="UP000265768"/>
    </source>
</evidence>
<accession>A0A3A4A0Q6</accession>
<dbReference type="AlphaFoldDB" id="A0A3A4A0Q6"/>
<proteinExistence type="predicted"/>
<gene>
    <name evidence="2" type="ORF">D5H75_39030</name>
</gene>
<evidence type="ECO:0000313" key="2">
    <source>
        <dbReference type="EMBL" id="RJL20668.1"/>
    </source>
</evidence>
<evidence type="ECO:0000256" key="1">
    <source>
        <dbReference type="SAM" id="SignalP"/>
    </source>
</evidence>
<sequence>MNVLRRAGTVLLAVVAATAITATSVHAAGTTIRRDNGSGPAYSGRWQATNIGNVTITGTSSAGTIVTTCSSVTLGGGINSDGTGGSIDNINIPTCPNNKGGTTVITAENLPYTHAGQTVAYVGANPGINGKLTAVDPDVKVKAVMTMTGFPTQTCYYGFGSTVTQLEIDLYNRDNPSRPDPGQDESQAKIANDALDRLAGSTSLCPAKVYANGNAKLRGEKVAGSGVYDEKLYLTS</sequence>
<dbReference type="Proteomes" id="UP000265768">
    <property type="component" value="Unassembled WGS sequence"/>
</dbReference>
<comment type="caution">
    <text evidence="2">The sequence shown here is derived from an EMBL/GenBank/DDBJ whole genome shotgun (WGS) entry which is preliminary data.</text>
</comment>
<keyword evidence="3" id="KW-1185">Reference proteome</keyword>
<evidence type="ECO:0008006" key="4">
    <source>
        <dbReference type="Google" id="ProtNLM"/>
    </source>
</evidence>
<dbReference type="OrthoDB" id="3481601at2"/>
<keyword evidence="1" id="KW-0732">Signal</keyword>
<protein>
    <recommendedName>
        <fullName evidence="4">Secreted protein</fullName>
    </recommendedName>
</protein>